<dbReference type="InterPro" id="IPR000182">
    <property type="entry name" value="GNAT_dom"/>
</dbReference>
<evidence type="ECO:0000256" key="1">
    <source>
        <dbReference type="ARBA" id="ARBA00022679"/>
    </source>
</evidence>
<keyword evidence="2" id="KW-0012">Acyltransferase</keyword>
<evidence type="ECO:0000313" key="5">
    <source>
        <dbReference type="EMBL" id="SHG62549.1"/>
    </source>
</evidence>
<dbReference type="PROSITE" id="PS51186">
    <property type="entry name" value="GNAT"/>
    <property type="match status" value="1"/>
</dbReference>
<dbReference type="Pfam" id="PF13302">
    <property type="entry name" value="Acetyltransf_3"/>
    <property type="match status" value="1"/>
</dbReference>
<proteinExistence type="inferred from homology"/>
<dbReference type="RefSeq" id="WP_073004081.1">
    <property type="nucleotide sequence ID" value="NZ_FQXD01000001.1"/>
</dbReference>
<dbReference type="PANTHER" id="PTHR43792:SF8">
    <property type="entry name" value="[RIBOSOMAL PROTEIN US5]-ALANINE N-ACETYLTRANSFERASE"/>
    <property type="match status" value="1"/>
</dbReference>
<protein>
    <submittedName>
        <fullName evidence="5">Ribosomal-protein-alanine N-acetyltransferase</fullName>
    </submittedName>
</protein>
<gene>
    <name evidence="5" type="ORF">SAMN05421807_10178</name>
</gene>
<dbReference type="AlphaFoldDB" id="A0A1M5LCY1"/>
<organism evidence="5 6">
    <name type="scientific">Virgibacillus chiguensis</name>
    <dbReference type="NCBI Taxonomy" id="411959"/>
    <lineage>
        <taxon>Bacteria</taxon>
        <taxon>Bacillati</taxon>
        <taxon>Bacillota</taxon>
        <taxon>Bacilli</taxon>
        <taxon>Bacillales</taxon>
        <taxon>Bacillaceae</taxon>
        <taxon>Virgibacillus</taxon>
    </lineage>
</organism>
<dbReference type="SUPFAM" id="SSF55729">
    <property type="entry name" value="Acyl-CoA N-acyltransferases (Nat)"/>
    <property type="match status" value="1"/>
</dbReference>
<reference evidence="6" key="1">
    <citation type="submission" date="2016-11" db="EMBL/GenBank/DDBJ databases">
        <authorList>
            <person name="Varghese N."/>
            <person name="Submissions S."/>
        </authorList>
    </citation>
    <scope>NUCLEOTIDE SEQUENCE [LARGE SCALE GENOMIC DNA]</scope>
    <source>
        <strain evidence="6">CGMCC 1.6496</strain>
    </source>
</reference>
<feature type="domain" description="N-acetyltransferase" evidence="4">
    <location>
        <begin position="3"/>
        <end position="169"/>
    </location>
</feature>
<dbReference type="PANTHER" id="PTHR43792">
    <property type="entry name" value="GNAT FAMILY, PUTATIVE (AFU_ORTHOLOGUE AFUA_3G00765)-RELATED-RELATED"/>
    <property type="match status" value="1"/>
</dbReference>
<dbReference type="InterPro" id="IPR051531">
    <property type="entry name" value="N-acetyltransferase"/>
</dbReference>
<evidence type="ECO:0000256" key="2">
    <source>
        <dbReference type="ARBA" id="ARBA00023315"/>
    </source>
</evidence>
<dbReference type="Gene3D" id="3.40.630.30">
    <property type="match status" value="1"/>
</dbReference>
<keyword evidence="1 5" id="KW-0808">Transferase</keyword>
<comment type="similarity">
    <text evidence="3">Belongs to the acetyltransferase family. RimJ subfamily.</text>
</comment>
<name>A0A1M5LCY1_9BACI</name>
<keyword evidence="6" id="KW-1185">Reference proteome</keyword>
<sequence length="173" mass="20287">MSIRLTRLKASDAEALLVFEAENRYFFETMVPSRGDAYYMSENFQTRHKQLLKEQSRGISHFYLIKDDHDSILGRINVVDLNKQRRGKLGYRIGKMYTGKGLATKGLQLFMKEVIKLDIRKIHAKTTSNNFPSQRVLQKNGFHYEKTDTDSFNMNGEEVKFVYYSWENGRELV</sequence>
<evidence type="ECO:0000256" key="3">
    <source>
        <dbReference type="ARBA" id="ARBA00038502"/>
    </source>
</evidence>
<dbReference type="InterPro" id="IPR016181">
    <property type="entry name" value="Acyl_CoA_acyltransferase"/>
</dbReference>
<evidence type="ECO:0000313" key="6">
    <source>
        <dbReference type="Proteomes" id="UP000184079"/>
    </source>
</evidence>
<dbReference type="GO" id="GO:0008999">
    <property type="term" value="F:protein-N-terminal-alanine acetyltransferase activity"/>
    <property type="evidence" value="ECO:0007669"/>
    <property type="project" value="TreeGrafter"/>
</dbReference>
<dbReference type="OrthoDB" id="9801656at2"/>
<dbReference type="Proteomes" id="UP000184079">
    <property type="component" value="Unassembled WGS sequence"/>
</dbReference>
<evidence type="ECO:0000259" key="4">
    <source>
        <dbReference type="PROSITE" id="PS51186"/>
    </source>
</evidence>
<dbReference type="GO" id="GO:0005737">
    <property type="term" value="C:cytoplasm"/>
    <property type="evidence" value="ECO:0007669"/>
    <property type="project" value="TreeGrafter"/>
</dbReference>
<accession>A0A1M5LCY1</accession>
<dbReference type="EMBL" id="FQXD01000001">
    <property type="protein sequence ID" value="SHG62549.1"/>
    <property type="molecule type" value="Genomic_DNA"/>
</dbReference>